<comment type="caution">
    <text evidence="4">The sequence shown here is derived from an EMBL/GenBank/DDBJ whole genome shotgun (WGS) entry which is preliminary data.</text>
</comment>
<dbReference type="SUPFAM" id="SSF88713">
    <property type="entry name" value="Glycoside hydrolase/deacetylase"/>
    <property type="match status" value="1"/>
</dbReference>
<dbReference type="Proteomes" id="UP001312865">
    <property type="component" value="Unassembled WGS sequence"/>
</dbReference>
<evidence type="ECO:0000313" key="4">
    <source>
        <dbReference type="EMBL" id="MEI5905586.1"/>
    </source>
</evidence>
<evidence type="ECO:0000256" key="2">
    <source>
        <dbReference type="SAM" id="Phobius"/>
    </source>
</evidence>
<evidence type="ECO:0000259" key="3">
    <source>
        <dbReference type="PROSITE" id="PS51677"/>
    </source>
</evidence>
<dbReference type="InterPro" id="IPR002509">
    <property type="entry name" value="NODB_dom"/>
</dbReference>
<dbReference type="PANTHER" id="PTHR10587">
    <property type="entry name" value="GLYCOSYL TRANSFERASE-RELATED"/>
    <property type="match status" value="1"/>
</dbReference>
<dbReference type="InterPro" id="IPR050248">
    <property type="entry name" value="Polysacc_deacetylase_ArnD"/>
</dbReference>
<evidence type="ECO:0000313" key="5">
    <source>
        <dbReference type="Proteomes" id="UP001312865"/>
    </source>
</evidence>
<dbReference type="EMBL" id="JBBAXC010000001">
    <property type="protein sequence ID" value="MEI5905586.1"/>
    <property type="molecule type" value="Genomic_DNA"/>
</dbReference>
<name>A0ABU8H8E3_9BACI</name>
<feature type="compositionally biased region" description="Basic and acidic residues" evidence="1">
    <location>
        <begin position="50"/>
        <end position="67"/>
    </location>
</feature>
<proteinExistence type="predicted"/>
<accession>A0ABU8H8E3</accession>
<dbReference type="PANTHER" id="PTHR10587:SF125">
    <property type="entry name" value="POLYSACCHARIDE DEACETYLASE YHEN-RELATED"/>
    <property type="match status" value="1"/>
</dbReference>
<keyword evidence="2" id="KW-0472">Membrane</keyword>
<dbReference type="GO" id="GO:0016787">
    <property type="term" value="F:hydrolase activity"/>
    <property type="evidence" value="ECO:0007669"/>
    <property type="project" value="UniProtKB-KW"/>
</dbReference>
<dbReference type="CDD" id="cd10944">
    <property type="entry name" value="CE4_SmPgdA_like"/>
    <property type="match status" value="1"/>
</dbReference>
<keyword evidence="2" id="KW-0812">Transmembrane</keyword>
<keyword evidence="4" id="KW-0378">Hydrolase</keyword>
<organism evidence="4 5">
    <name type="scientific">Bacillus spongiae</name>
    <dbReference type="NCBI Taxonomy" id="2683610"/>
    <lineage>
        <taxon>Bacteria</taxon>
        <taxon>Bacillati</taxon>
        <taxon>Bacillota</taxon>
        <taxon>Bacilli</taxon>
        <taxon>Bacillales</taxon>
        <taxon>Bacillaceae</taxon>
        <taxon>Bacillus</taxon>
    </lineage>
</organism>
<sequence length="306" mass="34756">MRRKRSTHKFPKPNARFYTLIVAVAIAIFTFNYISTENNRTEAGETTTTKAEEVVKSTKNEKEKTVSEQENSEVDQENSSSEDEGGIDIEPTVEDNPSLPENDILDQTKGKVAYITVDDGPSAYTESFIDLFEKHNVKATFFMLGPSIERYPNSVKEMSEKGFGIGLHGISHDSKKIYDSLSNVLGEMDAEREIVQRITGTDTQIIRTPYGSRPFLSAEWKKSIQAEGYKIWDWNVDSEDWKYPNRTMVDIVISSVQELEAEQQNPVILFHDSKATLEQMEDVITFLLEEGYELKAIDDSLPALTW</sequence>
<dbReference type="RefSeq" id="WP_336585002.1">
    <property type="nucleotide sequence ID" value="NZ_JBBAXC010000001.1"/>
</dbReference>
<keyword evidence="5" id="KW-1185">Reference proteome</keyword>
<feature type="domain" description="NodB homology" evidence="3">
    <location>
        <begin position="111"/>
        <end position="295"/>
    </location>
</feature>
<feature type="compositionally biased region" description="Acidic residues" evidence="1">
    <location>
        <begin position="70"/>
        <end position="93"/>
    </location>
</feature>
<feature type="transmembrane region" description="Helical" evidence="2">
    <location>
        <begin position="15"/>
        <end position="34"/>
    </location>
</feature>
<dbReference type="Pfam" id="PF01522">
    <property type="entry name" value="Polysacc_deac_1"/>
    <property type="match status" value="1"/>
</dbReference>
<protein>
    <submittedName>
        <fullName evidence="4">Polysaccharide deacetylase family protein</fullName>
        <ecNumber evidence="4">3.-.-.-</ecNumber>
    </submittedName>
</protein>
<feature type="region of interest" description="Disordered" evidence="1">
    <location>
        <begin position="41"/>
        <end position="105"/>
    </location>
</feature>
<dbReference type="InterPro" id="IPR011330">
    <property type="entry name" value="Glyco_hydro/deAcase_b/a-brl"/>
</dbReference>
<dbReference type="Gene3D" id="3.20.20.370">
    <property type="entry name" value="Glycoside hydrolase/deacetylase"/>
    <property type="match status" value="1"/>
</dbReference>
<dbReference type="EC" id="3.-.-.-" evidence="4"/>
<dbReference type="PROSITE" id="PS51677">
    <property type="entry name" value="NODB"/>
    <property type="match status" value="1"/>
</dbReference>
<evidence type="ECO:0000256" key="1">
    <source>
        <dbReference type="SAM" id="MobiDB-lite"/>
    </source>
</evidence>
<gene>
    <name evidence="4" type="ORF">WAK64_00715</name>
</gene>
<keyword evidence="2" id="KW-1133">Transmembrane helix</keyword>
<reference evidence="4 5" key="1">
    <citation type="journal article" date="2018" name="J. Microbiol.">
        <title>Bacillus spongiae sp. nov., isolated from sponge of Jeju Island.</title>
        <authorList>
            <person name="Lee G.E."/>
            <person name="Im W.T."/>
            <person name="Park J.S."/>
        </authorList>
    </citation>
    <scope>NUCLEOTIDE SEQUENCE [LARGE SCALE GENOMIC DNA]</scope>
    <source>
        <strain evidence="4 5">135PIL107-10</strain>
    </source>
</reference>